<evidence type="ECO:0000256" key="9">
    <source>
        <dbReference type="ARBA" id="ARBA00022771"/>
    </source>
</evidence>
<evidence type="ECO:0000256" key="12">
    <source>
        <dbReference type="ARBA" id="ARBA00023054"/>
    </source>
</evidence>
<evidence type="ECO:0000256" key="8">
    <source>
        <dbReference type="ARBA" id="ARBA00022723"/>
    </source>
</evidence>
<keyword evidence="10" id="KW-0833">Ubl conjugation pathway</keyword>
<feature type="non-terminal residue" evidence="18">
    <location>
        <position position="318"/>
    </location>
</feature>
<evidence type="ECO:0000259" key="15">
    <source>
        <dbReference type="PROSITE" id="PS50089"/>
    </source>
</evidence>
<keyword evidence="11" id="KW-0862">Zinc</keyword>
<evidence type="ECO:0000256" key="11">
    <source>
        <dbReference type="ARBA" id="ARBA00022833"/>
    </source>
</evidence>
<dbReference type="PANTHER" id="PTHR24103">
    <property type="entry name" value="E3 UBIQUITIN-PROTEIN LIGASE TRIM"/>
    <property type="match status" value="1"/>
</dbReference>
<dbReference type="EC" id="2.3.2.27" evidence="5"/>
<dbReference type="RefSeq" id="XP_015272997.1">
    <property type="nucleotide sequence ID" value="XM_015417511.1"/>
</dbReference>
<evidence type="ECO:0000313" key="17">
    <source>
        <dbReference type="Proteomes" id="UP000694871"/>
    </source>
</evidence>
<dbReference type="CDD" id="cd19762">
    <property type="entry name" value="Bbox2_TRIM7-like"/>
    <property type="match status" value="1"/>
</dbReference>
<dbReference type="SMART" id="SM00336">
    <property type="entry name" value="BBOX"/>
    <property type="match status" value="2"/>
</dbReference>
<dbReference type="PROSITE" id="PS50119">
    <property type="entry name" value="ZF_BBOX"/>
    <property type="match status" value="2"/>
</dbReference>
<evidence type="ECO:0000313" key="18">
    <source>
        <dbReference type="RefSeq" id="XP_015272997.1"/>
    </source>
</evidence>
<dbReference type="SUPFAM" id="SSF57850">
    <property type="entry name" value="RING/U-box"/>
    <property type="match status" value="1"/>
</dbReference>
<comment type="subcellular location">
    <subcellularLocation>
        <location evidence="2">Cytoplasm</location>
    </subcellularLocation>
</comment>
<name>A0ABM1KH10_GEKJA</name>
<keyword evidence="12" id="KW-0175">Coiled coil</keyword>
<dbReference type="Pfam" id="PF13923">
    <property type="entry name" value="zf-C3HC4_2"/>
    <property type="match status" value="1"/>
</dbReference>
<evidence type="ECO:0000256" key="14">
    <source>
        <dbReference type="SAM" id="MobiDB-lite"/>
    </source>
</evidence>
<comment type="similarity">
    <text evidence="4">Belongs to the TRIM/RBCC family.</text>
</comment>
<dbReference type="Gene3D" id="3.30.160.60">
    <property type="entry name" value="Classic Zinc Finger"/>
    <property type="match status" value="2"/>
</dbReference>
<dbReference type="Pfam" id="PF00643">
    <property type="entry name" value="zf-B_box"/>
    <property type="match status" value="2"/>
</dbReference>
<gene>
    <name evidence="18" type="primary">LOC107115748</name>
</gene>
<dbReference type="GeneID" id="107115748"/>
<dbReference type="SUPFAM" id="SSF57845">
    <property type="entry name" value="B-box zinc-binding domain"/>
    <property type="match status" value="2"/>
</dbReference>
<dbReference type="InterPro" id="IPR020457">
    <property type="entry name" value="Znf_B-box_chordata"/>
</dbReference>
<organism evidence="17 18">
    <name type="scientific">Gekko japonicus</name>
    <name type="common">Schlegel's Japanese gecko</name>
    <dbReference type="NCBI Taxonomy" id="146911"/>
    <lineage>
        <taxon>Eukaryota</taxon>
        <taxon>Metazoa</taxon>
        <taxon>Chordata</taxon>
        <taxon>Craniata</taxon>
        <taxon>Vertebrata</taxon>
        <taxon>Euteleostomi</taxon>
        <taxon>Lepidosauria</taxon>
        <taxon>Squamata</taxon>
        <taxon>Bifurcata</taxon>
        <taxon>Gekkota</taxon>
        <taxon>Gekkonidae</taxon>
        <taxon>Gekkoninae</taxon>
        <taxon>Gekko</taxon>
    </lineage>
</organism>
<feature type="domain" description="RING-type" evidence="15">
    <location>
        <begin position="16"/>
        <end position="58"/>
    </location>
</feature>
<comment type="pathway">
    <text evidence="3">Protein modification; protein ubiquitination.</text>
</comment>
<comment type="catalytic activity">
    <reaction evidence="1">
        <text>S-ubiquitinyl-[E2 ubiquitin-conjugating enzyme]-L-cysteine + [acceptor protein]-L-lysine = [E2 ubiquitin-conjugating enzyme]-L-cysteine + N(6)-ubiquitinyl-[acceptor protein]-L-lysine.</text>
        <dbReference type="EC" id="2.3.2.27"/>
    </reaction>
</comment>
<proteinExistence type="inferred from homology"/>
<dbReference type="InterPro" id="IPR001841">
    <property type="entry name" value="Znf_RING"/>
</dbReference>
<keyword evidence="8" id="KW-0479">Metal-binding</keyword>
<dbReference type="InterPro" id="IPR017907">
    <property type="entry name" value="Znf_RING_CS"/>
</dbReference>
<evidence type="ECO:0000259" key="16">
    <source>
        <dbReference type="PROSITE" id="PS50119"/>
    </source>
</evidence>
<keyword evidence="17" id="KW-1185">Reference proteome</keyword>
<dbReference type="Gene3D" id="3.30.40.10">
    <property type="entry name" value="Zinc/RING finger domain, C3HC4 (zinc finger)"/>
    <property type="match status" value="1"/>
</dbReference>
<protein>
    <recommendedName>
        <fullName evidence="5">RING-type E3 ubiquitin transferase</fullName>
        <ecNumber evidence="5">2.3.2.27</ecNumber>
    </recommendedName>
</protein>
<dbReference type="PROSITE" id="PS50089">
    <property type="entry name" value="ZF_RING_2"/>
    <property type="match status" value="1"/>
</dbReference>
<accession>A0ABM1KH10</accession>
<reference evidence="18" key="1">
    <citation type="submission" date="2025-08" db="UniProtKB">
        <authorList>
            <consortium name="RefSeq"/>
        </authorList>
    </citation>
    <scope>IDENTIFICATION</scope>
</reference>
<feature type="domain" description="B box-type" evidence="16">
    <location>
        <begin position="152"/>
        <end position="193"/>
    </location>
</feature>
<keyword evidence="6" id="KW-0963">Cytoplasm</keyword>
<evidence type="ECO:0000256" key="3">
    <source>
        <dbReference type="ARBA" id="ARBA00004906"/>
    </source>
</evidence>
<keyword evidence="9 13" id="KW-0863">Zinc-finger</keyword>
<dbReference type="InterPro" id="IPR050143">
    <property type="entry name" value="TRIM/RBCC"/>
</dbReference>
<feature type="domain" description="B box-type" evidence="16">
    <location>
        <begin position="87"/>
        <end position="128"/>
    </location>
</feature>
<evidence type="ECO:0000256" key="10">
    <source>
        <dbReference type="ARBA" id="ARBA00022786"/>
    </source>
</evidence>
<evidence type="ECO:0000256" key="5">
    <source>
        <dbReference type="ARBA" id="ARBA00012483"/>
    </source>
</evidence>
<dbReference type="InterPro" id="IPR013083">
    <property type="entry name" value="Znf_RING/FYVE/PHD"/>
</dbReference>
<evidence type="ECO:0000256" key="13">
    <source>
        <dbReference type="PROSITE-ProRule" id="PRU00024"/>
    </source>
</evidence>
<keyword evidence="7" id="KW-0808">Transferase</keyword>
<dbReference type="PROSITE" id="PS00518">
    <property type="entry name" value="ZF_RING_1"/>
    <property type="match status" value="1"/>
</dbReference>
<evidence type="ECO:0000256" key="4">
    <source>
        <dbReference type="ARBA" id="ARBA00008518"/>
    </source>
</evidence>
<evidence type="ECO:0000256" key="6">
    <source>
        <dbReference type="ARBA" id="ARBA00022490"/>
    </source>
</evidence>
<evidence type="ECO:0000256" key="7">
    <source>
        <dbReference type="ARBA" id="ARBA00022679"/>
    </source>
</evidence>
<dbReference type="SMART" id="SM00184">
    <property type="entry name" value="RING"/>
    <property type="match status" value="1"/>
</dbReference>
<evidence type="ECO:0000256" key="2">
    <source>
        <dbReference type="ARBA" id="ARBA00004496"/>
    </source>
</evidence>
<dbReference type="PRINTS" id="PR01406">
    <property type="entry name" value="BBOXZNFINGER"/>
</dbReference>
<evidence type="ECO:0000256" key="1">
    <source>
        <dbReference type="ARBA" id="ARBA00000900"/>
    </source>
</evidence>
<sequence length="318" mass="36644">MAAEDPVQELCQEASCSICLEFFSDPVTLTECGHNFCQACLTRRWEESGTEPSCPQCRGRAPKRKFWPNRQLANFVEIIKKLRPSEEKGGLCEKHQEPLKFFCKEDEVPVCTVCGVSKEHRDHEVVPLEEALQDNKYPSYSSLTHQVVVTAGKEGVCQKHQESLKLFCKDDEVLICVVCDRSKEHKDHETLPLEEASEEYKDHFCSCVESLKKKRERIVAYREDVEKESQDLLKQTEVEKQETLARFSQLHAFLEEQEKLLLAQVEEVEKEVARNRDQLLARLSEELSALESLVQEMEEKSQQPASDLLQDVQSTLKR</sequence>
<dbReference type="Proteomes" id="UP000694871">
    <property type="component" value="Unplaced"/>
</dbReference>
<dbReference type="InterPro" id="IPR000315">
    <property type="entry name" value="Znf_B-box"/>
</dbReference>
<feature type="region of interest" description="Disordered" evidence="14">
    <location>
        <begin position="294"/>
        <end position="318"/>
    </location>
</feature>